<feature type="region of interest" description="Disordered" evidence="9">
    <location>
        <begin position="122"/>
        <end position="144"/>
    </location>
</feature>
<dbReference type="GO" id="GO:0005643">
    <property type="term" value="C:nuclear pore"/>
    <property type="evidence" value="ECO:0007669"/>
    <property type="project" value="UniProtKB-SubCell"/>
</dbReference>
<comment type="subcellular location">
    <subcellularLocation>
        <location evidence="1">Nucleus</location>
        <location evidence="1">Nuclear pore complex</location>
    </subcellularLocation>
</comment>
<dbReference type="GO" id="GO:0000056">
    <property type="term" value="P:ribosomal small subunit export from nucleus"/>
    <property type="evidence" value="ECO:0007669"/>
    <property type="project" value="InterPro"/>
</dbReference>
<dbReference type="OrthoDB" id="341482at2759"/>
<keyword evidence="7" id="KW-0539">Nucleus</keyword>
<dbReference type="InterPro" id="IPR019321">
    <property type="entry name" value="Nucleoporin_Nup88"/>
</dbReference>
<evidence type="ECO:0000256" key="1">
    <source>
        <dbReference type="ARBA" id="ARBA00004567"/>
    </source>
</evidence>
<evidence type="ECO:0000313" key="10">
    <source>
        <dbReference type="EMBL" id="PRW60746.1"/>
    </source>
</evidence>
<keyword evidence="6" id="KW-0906">Nuclear pore complex</keyword>
<evidence type="ECO:0000313" key="11">
    <source>
        <dbReference type="Proteomes" id="UP000239899"/>
    </source>
</evidence>
<evidence type="ECO:0000256" key="2">
    <source>
        <dbReference type="ARBA" id="ARBA00022448"/>
    </source>
</evidence>
<dbReference type="InterPro" id="IPR037700">
    <property type="entry name" value="NUP88/NUP82"/>
</dbReference>
<keyword evidence="11" id="KW-1185">Reference proteome</keyword>
<accession>A0A2P6U354</accession>
<evidence type="ECO:0000256" key="5">
    <source>
        <dbReference type="ARBA" id="ARBA00023010"/>
    </source>
</evidence>
<organism evidence="10 11">
    <name type="scientific">Chlorella sorokiniana</name>
    <name type="common">Freshwater green alga</name>
    <dbReference type="NCBI Taxonomy" id="3076"/>
    <lineage>
        <taxon>Eukaryota</taxon>
        <taxon>Viridiplantae</taxon>
        <taxon>Chlorophyta</taxon>
        <taxon>core chlorophytes</taxon>
        <taxon>Trebouxiophyceae</taxon>
        <taxon>Chlorellales</taxon>
        <taxon>Chlorellaceae</taxon>
        <taxon>Chlorella clade</taxon>
        <taxon>Chlorella</taxon>
    </lineage>
</organism>
<dbReference type="GO" id="GO:0000055">
    <property type="term" value="P:ribosomal large subunit export from nucleus"/>
    <property type="evidence" value="ECO:0007669"/>
    <property type="project" value="InterPro"/>
</dbReference>
<protein>
    <submittedName>
        <fullName evidence="10">Nuclear pore complex NUP88</fullName>
    </submittedName>
</protein>
<dbReference type="EMBL" id="LHPG02000002">
    <property type="protein sequence ID" value="PRW60746.1"/>
    <property type="molecule type" value="Genomic_DNA"/>
</dbReference>
<dbReference type="Proteomes" id="UP000239899">
    <property type="component" value="Unassembled WGS sequence"/>
</dbReference>
<evidence type="ECO:0000256" key="4">
    <source>
        <dbReference type="ARBA" id="ARBA00022927"/>
    </source>
</evidence>
<dbReference type="InterPro" id="IPR011044">
    <property type="entry name" value="Quino_amine_DH_bsu"/>
</dbReference>
<dbReference type="GO" id="GO:0006606">
    <property type="term" value="P:protein import into nucleus"/>
    <property type="evidence" value="ECO:0007669"/>
    <property type="project" value="TreeGrafter"/>
</dbReference>
<keyword evidence="4" id="KW-0653">Protein transport</keyword>
<feature type="coiled-coil region" evidence="8">
    <location>
        <begin position="660"/>
        <end position="694"/>
    </location>
</feature>
<keyword evidence="8" id="KW-0175">Coiled coil</keyword>
<sequence length="831" mass="85542">MDELFEGTLFSYDEPEDQEAELRGLMAYSGSGKLYVACDDGSIKAADVRQQLLSGAWAERGTKADGAPPLRLRTLTASPPLELTAAHFALNRSGTYAAVAGSALEDPEISRVVVVDLTNCRPAPPAPTSPARGGAAAGGRGGAAPTGAHAVHDVCEAVVLDAELFASRPGLRVLQIEWHPDSDSHLAVLTSDNVWRLYNTQRADLAEQTFELQLRGRRGLGLGGGGSSSNGRAVAAFAFGPPEGWQRFAVYFLTADGELWSLCPVVPFGCRYAASLIDQVAESSSASLDAAANAEAWLQRAFTQLSTPQDPAFASGMVQSVPHALDEHVPALVGPLQVATGGGGQQRLTQLAGGADVAQALLLSRFGEGCTAVAAATARGYVGLHLLTGEAAPAWYEAAPQCVLEGLEIEAVRSQVGVMPASPGQPARLLLDVVNLSLPQDAAAAAAAAAADPEEGEIGGGGGSGAAAATIALAQDAAAPEVLYAVHSSGAHAIKLTWLPLLAGLLAEDSRAPPQLPAALPQPSAELLLHSTAGVVAAAPVGDSLSGSALVVLEASGKAQCLRPHRAARSADEAPTAAAAGTAGAPASAAAGASSAAQRDVEAQIATIYGDLRKGSKACVLPQAAAGRPTGAGNPEGQRMLNEAAAALRGSHVEFAHQAHQDLMERIRQLHGELDKQRQRAEAAEAMASAADQAAAALDVKAERVQRFQENLSERLRLLAELHWSLPRPPSRAEQRFAQEQLPAFEAAAAALQDDARALRARVSTLQRKLRSMGEVAAGAAAVAAGGAAVPPHQLRRVREALAEQEQQIGSNQQRLAVLEEAAAAAAALRG</sequence>
<dbReference type="Pfam" id="PF10168">
    <property type="entry name" value="Nup88"/>
    <property type="match status" value="2"/>
</dbReference>
<feature type="coiled-coil region" evidence="8">
    <location>
        <begin position="795"/>
        <end position="822"/>
    </location>
</feature>
<evidence type="ECO:0000256" key="7">
    <source>
        <dbReference type="ARBA" id="ARBA00023242"/>
    </source>
</evidence>
<evidence type="ECO:0000256" key="3">
    <source>
        <dbReference type="ARBA" id="ARBA00022816"/>
    </source>
</evidence>
<gene>
    <name evidence="10" type="ORF">C2E21_1250</name>
</gene>
<reference evidence="10 11" key="1">
    <citation type="journal article" date="2018" name="Plant J.">
        <title>Genome sequences of Chlorella sorokiniana UTEX 1602 and Micractinium conductrix SAG 241.80: implications to maltose excretion by a green alga.</title>
        <authorList>
            <person name="Arriola M.B."/>
            <person name="Velmurugan N."/>
            <person name="Zhang Y."/>
            <person name="Plunkett M.H."/>
            <person name="Hondzo H."/>
            <person name="Barney B.M."/>
        </authorList>
    </citation>
    <scope>NUCLEOTIDE SEQUENCE [LARGE SCALE GENOMIC DNA]</scope>
    <source>
        <strain evidence="11">UTEX 1602</strain>
    </source>
</reference>
<proteinExistence type="predicted"/>
<dbReference type="STRING" id="3076.A0A2P6U354"/>
<evidence type="ECO:0000256" key="9">
    <source>
        <dbReference type="SAM" id="MobiDB-lite"/>
    </source>
</evidence>
<keyword evidence="2" id="KW-0813">Transport</keyword>
<evidence type="ECO:0000256" key="6">
    <source>
        <dbReference type="ARBA" id="ARBA00023132"/>
    </source>
</evidence>
<dbReference type="GO" id="GO:0017056">
    <property type="term" value="F:structural constituent of nuclear pore"/>
    <property type="evidence" value="ECO:0007669"/>
    <property type="project" value="InterPro"/>
</dbReference>
<keyword evidence="5" id="KW-0811">Translocation</keyword>
<feature type="compositionally biased region" description="Gly residues" evidence="9">
    <location>
        <begin position="135"/>
        <end position="144"/>
    </location>
</feature>
<dbReference type="PANTHER" id="PTHR13257">
    <property type="entry name" value="NUCLEOPORIN NUP84-RELATED"/>
    <property type="match status" value="1"/>
</dbReference>
<dbReference type="AlphaFoldDB" id="A0A2P6U354"/>
<evidence type="ECO:0000256" key="8">
    <source>
        <dbReference type="SAM" id="Coils"/>
    </source>
</evidence>
<dbReference type="PANTHER" id="PTHR13257:SF0">
    <property type="entry name" value="NUCLEAR PORE COMPLEX PROTEIN NUP88"/>
    <property type="match status" value="1"/>
</dbReference>
<comment type="caution">
    <text evidence="10">The sequence shown here is derived from an EMBL/GenBank/DDBJ whole genome shotgun (WGS) entry which is preliminary data.</text>
</comment>
<name>A0A2P6U354_CHLSO</name>
<dbReference type="SUPFAM" id="SSF50969">
    <property type="entry name" value="YVTN repeat-like/Quinoprotein amine dehydrogenase"/>
    <property type="match status" value="1"/>
</dbReference>
<keyword evidence="3" id="KW-0509">mRNA transport</keyword>
<dbReference type="GO" id="GO:0006406">
    <property type="term" value="P:mRNA export from nucleus"/>
    <property type="evidence" value="ECO:0007669"/>
    <property type="project" value="TreeGrafter"/>
</dbReference>